<comment type="catalytic activity">
    <reaction evidence="1 7">
        <text>Hydrolysis of terminal, non-reducing alpha-D-galactose residues in alpha-D-galactosides, including galactose oligosaccharides, galactomannans and galactolipids.</text>
        <dbReference type="EC" id="3.2.1.22"/>
    </reaction>
</comment>
<reference evidence="9 10" key="1">
    <citation type="journal article" date="2015" name="Fungal Genet. Biol.">
        <title>Evolution of novel wood decay mechanisms in Agaricales revealed by the genome sequences of Fistulina hepatica and Cylindrobasidium torrendii.</title>
        <authorList>
            <person name="Floudas D."/>
            <person name="Held B.W."/>
            <person name="Riley R."/>
            <person name="Nagy L.G."/>
            <person name="Koehler G."/>
            <person name="Ransdell A.S."/>
            <person name="Younus H."/>
            <person name="Chow J."/>
            <person name="Chiniquy J."/>
            <person name="Lipzen A."/>
            <person name="Tritt A."/>
            <person name="Sun H."/>
            <person name="Haridas S."/>
            <person name="LaButti K."/>
            <person name="Ohm R.A."/>
            <person name="Kues U."/>
            <person name="Blanchette R.A."/>
            <person name="Grigoriev I.V."/>
            <person name="Minto R.E."/>
            <person name="Hibbett D.S."/>
        </authorList>
    </citation>
    <scope>NUCLEOTIDE SEQUENCE [LARGE SCALE GENOMIC DNA]</scope>
    <source>
        <strain evidence="9 10">FP15055 ss-10</strain>
    </source>
</reference>
<dbReference type="Gene3D" id="2.60.40.1180">
    <property type="entry name" value="Golgi alpha-mannosidase II"/>
    <property type="match status" value="1"/>
</dbReference>
<evidence type="ECO:0000313" key="10">
    <source>
        <dbReference type="Proteomes" id="UP000054007"/>
    </source>
</evidence>
<evidence type="ECO:0000256" key="2">
    <source>
        <dbReference type="ARBA" id="ARBA00009743"/>
    </source>
</evidence>
<dbReference type="InterPro" id="IPR041233">
    <property type="entry name" value="Melibiase_C"/>
</dbReference>
<dbReference type="Proteomes" id="UP000054007">
    <property type="component" value="Unassembled WGS sequence"/>
</dbReference>
<name>A0A0D7BSB1_9AGAR</name>
<accession>A0A0D7BSB1</accession>
<dbReference type="PANTHER" id="PTHR11452:SF61">
    <property type="entry name" value="ALPHA-GALACTOSIDASE B-RELATED"/>
    <property type="match status" value="1"/>
</dbReference>
<dbReference type="GO" id="GO:0005975">
    <property type="term" value="P:carbohydrate metabolic process"/>
    <property type="evidence" value="ECO:0007669"/>
    <property type="project" value="InterPro"/>
</dbReference>
<evidence type="ECO:0000256" key="5">
    <source>
        <dbReference type="ARBA" id="ARBA00022801"/>
    </source>
</evidence>
<keyword evidence="7" id="KW-1015">Disulfide bond</keyword>
<keyword evidence="5 7" id="KW-0378">Hydrolase</keyword>
<feature type="domain" description="Alpha galactosidase C-terminal" evidence="8">
    <location>
        <begin position="319"/>
        <end position="393"/>
    </location>
</feature>
<dbReference type="EMBL" id="KN880436">
    <property type="protein sequence ID" value="KIY73423.1"/>
    <property type="molecule type" value="Genomic_DNA"/>
</dbReference>
<dbReference type="InterPro" id="IPR002241">
    <property type="entry name" value="Glyco_hydro_27"/>
</dbReference>
<dbReference type="STRING" id="1314674.A0A0D7BSB1"/>
<protein>
    <recommendedName>
        <fullName evidence="3 7">Alpha-galactosidase</fullName>
        <ecNumber evidence="3 7">3.2.1.22</ecNumber>
    </recommendedName>
    <alternativeName>
        <fullName evidence="7">Melibiase</fullName>
    </alternativeName>
</protein>
<evidence type="ECO:0000256" key="6">
    <source>
        <dbReference type="ARBA" id="ARBA00023295"/>
    </source>
</evidence>
<keyword evidence="4" id="KW-0732">Signal</keyword>
<dbReference type="InterPro" id="IPR013780">
    <property type="entry name" value="Glyco_hydro_b"/>
</dbReference>
<dbReference type="InterPro" id="IPR013785">
    <property type="entry name" value="Aldolase_TIM"/>
</dbReference>
<comment type="similarity">
    <text evidence="2 7">Belongs to the glycosyl hydrolase 27 family.</text>
</comment>
<dbReference type="GO" id="GO:0004557">
    <property type="term" value="F:alpha-galactosidase activity"/>
    <property type="evidence" value="ECO:0007669"/>
    <property type="project" value="UniProtKB-EC"/>
</dbReference>
<evidence type="ECO:0000256" key="1">
    <source>
        <dbReference type="ARBA" id="ARBA00001255"/>
    </source>
</evidence>
<dbReference type="OrthoDB" id="5795902at2759"/>
<sequence length="430" mass="48866">MSAVSRVCPTLLPMKWSLTHLPVMGYNTWNAYWCNINETLIEETAELMVDLGLRDAGYTYVGIDDCYSEKQRNEAGDIVANKERFPSGMRPLTDKIHDLGMKAGIYGDSGWFTCQYYPGSYQNEERDARTFREDWGFDLLKFDNCAVPFDDVIREGMIGKFSRMSTALKKLALKTDKPQMLFSLCQWGRLEPWLWARDLGQTWRTTDDIDASWRSIAAIINENSFISWASNFYGHNDMDILEVGNAGLSYEESKTHFTAWAFMKSPLLIGTHLKTISEETLSIFKNSEIIGINQDSVVGTGVTPFRWGINPDRTFNQTHPAQYWSGNSENGTIFMMINTLDEPADLSFSFSESPWARAGAKFAIRDLWTHTENGTYVRNFTAHAVPAHGVVALLAQDVGDEPEGIEPRCSFHEWWSDNWCIDQNGTHVPN</sequence>
<dbReference type="Pfam" id="PF17801">
    <property type="entry name" value="Melibiase_C"/>
    <property type="match status" value="1"/>
</dbReference>
<dbReference type="CDD" id="cd14792">
    <property type="entry name" value="GH27"/>
    <property type="match status" value="1"/>
</dbReference>
<keyword evidence="6 7" id="KW-0326">Glycosidase</keyword>
<dbReference type="EC" id="3.2.1.22" evidence="3 7"/>
<dbReference type="InterPro" id="IPR017853">
    <property type="entry name" value="GH"/>
</dbReference>
<organism evidence="9 10">
    <name type="scientific">Cylindrobasidium torrendii FP15055 ss-10</name>
    <dbReference type="NCBI Taxonomy" id="1314674"/>
    <lineage>
        <taxon>Eukaryota</taxon>
        <taxon>Fungi</taxon>
        <taxon>Dikarya</taxon>
        <taxon>Basidiomycota</taxon>
        <taxon>Agaricomycotina</taxon>
        <taxon>Agaricomycetes</taxon>
        <taxon>Agaricomycetidae</taxon>
        <taxon>Agaricales</taxon>
        <taxon>Marasmiineae</taxon>
        <taxon>Physalacriaceae</taxon>
        <taxon>Cylindrobasidium</taxon>
    </lineage>
</organism>
<evidence type="ECO:0000256" key="7">
    <source>
        <dbReference type="RuleBase" id="RU361168"/>
    </source>
</evidence>
<dbReference type="Gene3D" id="3.20.20.70">
    <property type="entry name" value="Aldolase class I"/>
    <property type="match status" value="1"/>
</dbReference>
<dbReference type="Pfam" id="PF16499">
    <property type="entry name" value="Melibiase_2"/>
    <property type="match status" value="1"/>
</dbReference>
<dbReference type="SUPFAM" id="SSF51011">
    <property type="entry name" value="Glycosyl hydrolase domain"/>
    <property type="match status" value="1"/>
</dbReference>
<evidence type="ECO:0000313" key="9">
    <source>
        <dbReference type="EMBL" id="KIY73423.1"/>
    </source>
</evidence>
<evidence type="ECO:0000256" key="3">
    <source>
        <dbReference type="ARBA" id="ARBA00012755"/>
    </source>
</evidence>
<evidence type="ECO:0000259" key="8">
    <source>
        <dbReference type="Pfam" id="PF17801"/>
    </source>
</evidence>
<evidence type="ECO:0000256" key="4">
    <source>
        <dbReference type="ARBA" id="ARBA00022729"/>
    </source>
</evidence>
<keyword evidence="10" id="KW-1185">Reference proteome</keyword>
<dbReference type="PANTHER" id="PTHR11452">
    <property type="entry name" value="ALPHA-GALACTOSIDASE/ALPHA-N-ACETYLGALACTOSAMINIDASE"/>
    <property type="match status" value="1"/>
</dbReference>
<dbReference type="AlphaFoldDB" id="A0A0D7BSB1"/>
<dbReference type="PRINTS" id="PR00740">
    <property type="entry name" value="GLHYDRLASE27"/>
</dbReference>
<dbReference type="SUPFAM" id="SSF51445">
    <property type="entry name" value="(Trans)glycosidases"/>
    <property type="match status" value="1"/>
</dbReference>
<gene>
    <name evidence="9" type="ORF">CYLTODRAFT_342289</name>
</gene>
<proteinExistence type="inferred from homology"/>